<feature type="chain" id="PRO_5045542741" evidence="3">
    <location>
        <begin position="43"/>
        <end position="541"/>
    </location>
</feature>
<proteinExistence type="predicted"/>
<dbReference type="SUPFAM" id="SSF49265">
    <property type="entry name" value="Fibronectin type III"/>
    <property type="match status" value="1"/>
</dbReference>
<feature type="domain" description="Fibronectin type-III" evidence="4">
    <location>
        <begin position="177"/>
        <end position="270"/>
    </location>
</feature>
<evidence type="ECO:0000259" key="4">
    <source>
        <dbReference type="PROSITE" id="PS50853"/>
    </source>
</evidence>
<evidence type="ECO:0000256" key="3">
    <source>
        <dbReference type="SAM" id="SignalP"/>
    </source>
</evidence>
<dbReference type="Gene3D" id="2.60.40.10">
    <property type="entry name" value="Immunoglobulins"/>
    <property type="match status" value="1"/>
</dbReference>
<evidence type="ECO:0000256" key="1">
    <source>
        <dbReference type="ARBA" id="ARBA00023295"/>
    </source>
</evidence>
<dbReference type="Gene3D" id="2.60.40.2700">
    <property type="match status" value="3"/>
</dbReference>
<organism evidence="5 6">
    <name type="scientific">Arthrobacter sulfonylureivorans</name>
    <dbReference type="NCBI Taxonomy" id="2486855"/>
    <lineage>
        <taxon>Bacteria</taxon>
        <taxon>Bacillati</taxon>
        <taxon>Actinomycetota</taxon>
        <taxon>Actinomycetes</taxon>
        <taxon>Micrococcales</taxon>
        <taxon>Micrococcaceae</taxon>
        <taxon>Arthrobacter</taxon>
    </lineage>
</organism>
<sequence length="541" mass="57165">MRPFDHLAWGLQLTIRTWHSKGTALISTLAVLLACGVAPAAAATSTSRFQIDTSAPTLHSYEITSGNIDASKGGTVTARLHITDATCLDGMPTLMLDNAIGNSYGSWMSVSRVSGDCKDGVYVASAQVFADDLGSQPFGEWSTILFPLRDTLGNSAGLYSNSFFAHRYFTYGLAPEAPASISVRAANTVEWSATWSEPESYGSPIRSYRVSLKNVDKGITVKTFATTTPGCAGCNIALEPNTRYQLAVIALNGMGESASRNSSVFSTATVFEPPVVNTVKPSISGKTTQGQTLTVSPGSWTSGTTLTYQWVRNGAAISGGNEIGYSLTSDDLGKRITVTVTGSKPGHKSASATTPQTAVITQDTVSNSKRPAISGKAIRSQTLKASTGSWTAGTKLSYQWKRDGQTIKGATRSSYKLATADVGKRVTLTVTGTKTHHKSRAVTTAKTAKVVNPKLSNSKRPTISGTPKVGKKLTAKAGKWTSGSKYSYQWLRAGQSIKGAAKSSYKLSAKDRGKKISVKVTAEKPGYISVSVTSKSTAKVK</sequence>
<protein>
    <submittedName>
        <fullName evidence="5">Fibronectin type III domain-containing protein</fullName>
    </submittedName>
</protein>
<evidence type="ECO:0000313" key="5">
    <source>
        <dbReference type="EMBL" id="UNK47322.1"/>
    </source>
</evidence>
<evidence type="ECO:0000313" key="6">
    <source>
        <dbReference type="Proteomes" id="UP000829069"/>
    </source>
</evidence>
<dbReference type="Proteomes" id="UP000829069">
    <property type="component" value="Chromosome"/>
</dbReference>
<keyword evidence="1" id="KW-0326">Glycosidase</keyword>
<dbReference type="InterPro" id="IPR003961">
    <property type="entry name" value="FN3_dom"/>
</dbReference>
<dbReference type="CDD" id="cd00063">
    <property type="entry name" value="FN3"/>
    <property type="match status" value="1"/>
</dbReference>
<dbReference type="RefSeq" id="WP_241915084.1">
    <property type="nucleotide sequence ID" value="NZ_CP093326.1"/>
</dbReference>
<keyword evidence="2" id="KW-0119">Carbohydrate metabolism</keyword>
<dbReference type="SMART" id="SM00060">
    <property type="entry name" value="FN3"/>
    <property type="match status" value="1"/>
</dbReference>
<keyword evidence="3" id="KW-0732">Signal</keyword>
<dbReference type="InterPro" id="IPR036116">
    <property type="entry name" value="FN3_sf"/>
</dbReference>
<dbReference type="EMBL" id="CP093326">
    <property type="protein sequence ID" value="UNK47322.1"/>
    <property type="molecule type" value="Genomic_DNA"/>
</dbReference>
<dbReference type="Pfam" id="PF00041">
    <property type="entry name" value="fn3"/>
    <property type="match status" value="1"/>
</dbReference>
<name>A0ABY3WAF4_9MICC</name>
<reference evidence="5 6" key="1">
    <citation type="submission" date="2022-03" db="EMBL/GenBank/DDBJ databases">
        <title>Isotopic signatures of nitrous oxide derived from detoxification processes.</title>
        <authorList>
            <person name="Behrendt U."/>
            <person name="Buchen C."/>
            <person name="Well R."/>
            <person name="Ulrich A."/>
            <person name="Rohe L."/>
            <person name="Kolb S."/>
            <person name="Schloter M."/>
            <person name="Horn M.A."/>
            <person name="Augustin J."/>
        </authorList>
    </citation>
    <scope>NUCLEOTIDE SEQUENCE [LARGE SCALE GENOMIC DNA]</scope>
    <source>
        <strain evidence="5 6">S4-C24</strain>
    </source>
</reference>
<keyword evidence="1" id="KW-0378">Hydrolase</keyword>
<gene>
    <name evidence="5" type="ORF">MNQ99_08295</name>
</gene>
<accession>A0ABY3WAF4</accession>
<evidence type="ECO:0000256" key="2">
    <source>
        <dbReference type="ARBA" id="ARBA00023326"/>
    </source>
</evidence>
<dbReference type="InterPro" id="IPR013783">
    <property type="entry name" value="Ig-like_fold"/>
</dbReference>
<feature type="signal peptide" evidence="3">
    <location>
        <begin position="1"/>
        <end position="42"/>
    </location>
</feature>
<keyword evidence="6" id="KW-1185">Reference proteome</keyword>
<dbReference type="PROSITE" id="PS51257">
    <property type="entry name" value="PROKAR_LIPOPROTEIN"/>
    <property type="match status" value="1"/>
</dbReference>
<dbReference type="PROSITE" id="PS50853">
    <property type="entry name" value="FN3"/>
    <property type="match status" value="1"/>
</dbReference>
<keyword evidence="2" id="KW-0624">Polysaccharide degradation</keyword>